<protein>
    <submittedName>
        <fullName evidence="2">Uncharacterized protein</fullName>
    </submittedName>
</protein>
<dbReference type="Proteomes" id="UP000192333">
    <property type="component" value="Chromosome I"/>
</dbReference>
<evidence type="ECO:0000313" key="3">
    <source>
        <dbReference type="Proteomes" id="UP000192333"/>
    </source>
</evidence>
<evidence type="ECO:0000256" key="1">
    <source>
        <dbReference type="SAM" id="SignalP"/>
    </source>
</evidence>
<accession>A0A1W2H2A6</accession>
<reference evidence="3" key="1">
    <citation type="submission" date="2017-04" db="EMBL/GenBank/DDBJ databases">
        <authorList>
            <person name="Varghese N."/>
            <person name="Submissions S."/>
        </authorList>
    </citation>
    <scope>NUCLEOTIDE SEQUENCE [LARGE SCALE GENOMIC DNA]</scope>
    <source>
        <strain evidence="3">DSM 16537</strain>
    </source>
</reference>
<dbReference type="AlphaFoldDB" id="A0A1W2H2A6"/>
<sequence>MRKTAISLMVYCLICTSNIFAQDLFDGIGTKGVQNKNIKGAEGFIVPQLNVGFETFTETVKIQQESKVSNIRNNLATVGTNKNYVRQSGAAKVTTILSVEMKPEDFQSLSNDFQKILEEEISKAGFKVFPLEELDQFSAYAPIKERFDNKTEKTKGKTADVEVGDGKVMFLPENGIMMYNGDLKSVSMGIGLIKNLKDLMKESNAVILMQNLDIDFSNVELDVDFKSRMRVSTSNVGYYEITSTDQSKSTDATYNVYPVMKIKNNNIGIVDKTGSMPAAPVSLKEDFISDIPYEAKLYTDKKKSESLFNQLFSLKRKMDVDFDPIIVEMNKETYMNASKHLFRMYSQEFAKTLAIGANGGK</sequence>
<feature type="signal peptide" evidence="1">
    <location>
        <begin position="1"/>
        <end position="21"/>
    </location>
</feature>
<feature type="chain" id="PRO_5012009306" evidence="1">
    <location>
        <begin position="22"/>
        <end position="361"/>
    </location>
</feature>
<organism evidence="2 3">
    <name type="scientific">Aquiflexum balticum DSM 16537</name>
    <dbReference type="NCBI Taxonomy" id="758820"/>
    <lineage>
        <taxon>Bacteria</taxon>
        <taxon>Pseudomonadati</taxon>
        <taxon>Bacteroidota</taxon>
        <taxon>Cytophagia</taxon>
        <taxon>Cytophagales</taxon>
        <taxon>Cyclobacteriaceae</taxon>
        <taxon>Aquiflexum</taxon>
    </lineage>
</organism>
<keyword evidence="3" id="KW-1185">Reference proteome</keyword>
<dbReference type="OrthoDB" id="833700at2"/>
<name>A0A1W2H2A6_9BACT</name>
<keyword evidence="1" id="KW-0732">Signal</keyword>
<dbReference type="RefSeq" id="WP_084119754.1">
    <property type="nucleotide sequence ID" value="NZ_LT838813.1"/>
</dbReference>
<proteinExistence type="predicted"/>
<gene>
    <name evidence="2" type="ORF">SAMN00777080_1580</name>
</gene>
<evidence type="ECO:0000313" key="2">
    <source>
        <dbReference type="EMBL" id="SMD43009.1"/>
    </source>
</evidence>
<dbReference type="EMBL" id="LT838813">
    <property type="protein sequence ID" value="SMD43009.1"/>
    <property type="molecule type" value="Genomic_DNA"/>
</dbReference>